<evidence type="ECO:0000313" key="2">
    <source>
        <dbReference type="EMBL" id="EDY32383.1"/>
    </source>
</evidence>
<dbReference type="InterPro" id="IPR029044">
    <property type="entry name" value="Nucleotide-diphossugar_trans"/>
</dbReference>
<reference evidence="2 3" key="2">
    <citation type="submission" date="2008-08" db="EMBL/GenBank/DDBJ databases">
        <authorList>
            <person name="Fulton L."/>
            <person name="Clifton S."/>
            <person name="Fulton B."/>
            <person name="Xu J."/>
            <person name="Minx P."/>
            <person name="Pepin K.H."/>
            <person name="Johnson M."/>
            <person name="Bhonagiri V."/>
            <person name="Nash W.E."/>
            <person name="Mardis E.R."/>
            <person name="Wilson R.K."/>
        </authorList>
    </citation>
    <scope>NUCLEOTIDE SEQUENCE [LARGE SCALE GENOMIC DNA]</scope>
    <source>
        <strain evidence="2 3">ATCC 29176</strain>
    </source>
</reference>
<comment type="caution">
    <text evidence="2">The sequence shown here is derived from an EMBL/GenBank/DDBJ whole genome shotgun (WGS) entry which is preliminary data.</text>
</comment>
<evidence type="ECO:0000313" key="3">
    <source>
        <dbReference type="Proteomes" id="UP000003254"/>
    </source>
</evidence>
<dbReference type="InterPro" id="IPR025877">
    <property type="entry name" value="MobA-like_NTP_Trfase"/>
</dbReference>
<dbReference type="Gene3D" id="3.90.550.10">
    <property type="entry name" value="Spore Coat Polysaccharide Biosynthesis Protein SpsA, Chain A"/>
    <property type="match status" value="1"/>
</dbReference>
<dbReference type="GO" id="GO:0016779">
    <property type="term" value="F:nucleotidyltransferase activity"/>
    <property type="evidence" value="ECO:0007669"/>
    <property type="project" value="UniProtKB-ARBA"/>
</dbReference>
<dbReference type="GeneID" id="77333371"/>
<organism evidence="2 3">
    <name type="scientific">[Ruminococcus] lactaris ATCC 29176</name>
    <dbReference type="NCBI Taxonomy" id="471875"/>
    <lineage>
        <taxon>Bacteria</taxon>
        <taxon>Bacillati</taxon>
        <taxon>Bacillota</taxon>
        <taxon>Clostridia</taxon>
        <taxon>Lachnospirales</taxon>
        <taxon>Lachnospiraceae</taxon>
        <taxon>Mediterraneibacter</taxon>
    </lineage>
</organism>
<name>B5CQS4_9FIRM</name>
<dbReference type="Pfam" id="PF12804">
    <property type="entry name" value="NTP_transf_3"/>
    <property type="match status" value="1"/>
</dbReference>
<keyword evidence="3" id="KW-1185">Reference proteome</keyword>
<dbReference type="HOGENOM" id="CLU_065567_2_0_9"/>
<dbReference type="EMBL" id="ABOU02000040">
    <property type="protein sequence ID" value="EDY32383.1"/>
    <property type="molecule type" value="Genomic_DNA"/>
</dbReference>
<feature type="domain" description="MobA-like NTP transferase" evidence="1">
    <location>
        <begin position="13"/>
        <end position="132"/>
    </location>
</feature>
<dbReference type="AlphaFoldDB" id="B5CQS4"/>
<protein>
    <recommendedName>
        <fullName evidence="1">MobA-like NTP transferase domain-containing protein</fullName>
    </recommendedName>
</protein>
<gene>
    <name evidence="2" type="ORF">RUMLAC_01821</name>
</gene>
<sequence>MEKKKLHLIMPMGGAGSRFFKNGFVMPKPLIEISGKPFLYWATKSIEKYVDLADITFVVLKQHIAEFQIDEVILEYFPEAQIEAVDFEEVKAGPVMTCLAGLKNINDDQPILFNDCDHMFACDRFAEDMNSENWNYDGALLTFESNEPQFSYVQYENGRIVGTVEKKVVSNHAICGAYMVRNAQMFREMADEYLQNCNYSEFFVSGIYNVMCKKGLEVRNYTTDFHVPFGTPIEYEQAQNSEYFEVLK</sequence>
<dbReference type="Proteomes" id="UP000003254">
    <property type="component" value="Unassembled WGS sequence"/>
</dbReference>
<accession>B5CQS4</accession>
<dbReference type="RefSeq" id="WP_005608829.1">
    <property type="nucleotide sequence ID" value="NZ_CP102292.1"/>
</dbReference>
<evidence type="ECO:0000259" key="1">
    <source>
        <dbReference type="Pfam" id="PF12804"/>
    </source>
</evidence>
<dbReference type="SUPFAM" id="SSF53448">
    <property type="entry name" value="Nucleotide-diphospho-sugar transferases"/>
    <property type="match status" value="1"/>
</dbReference>
<proteinExistence type="predicted"/>
<dbReference type="eggNOG" id="COG1208">
    <property type="taxonomic scope" value="Bacteria"/>
</dbReference>
<reference evidence="2 3" key="1">
    <citation type="submission" date="2008-08" db="EMBL/GenBank/DDBJ databases">
        <title>Draft genome sequence of Ruminococcus lactaris ATCC 29176.</title>
        <authorList>
            <person name="Sudarsanam P."/>
            <person name="Ley R."/>
            <person name="Guruge J."/>
            <person name="Turnbaugh P.J."/>
            <person name="Mahowald M."/>
            <person name="Liep D."/>
            <person name="Gordon J."/>
        </authorList>
    </citation>
    <scope>NUCLEOTIDE SEQUENCE [LARGE SCALE GENOMIC DNA]</scope>
    <source>
        <strain evidence="2 3">ATCC 29176</strain>
    </source>
</reference>